<dbReference type="EMBL" id="JAVREJ010000006">
    <property type="protein sequence ID" value="MDT0350207.1"/>
    <property type="molecule type" value="Genomic_DNA"/>
</dbReference>
<dbReference type="PRINTS" id="PR00038">
    <property type="entry name" value="HTHLUXR"/>
</dbReference>
<dbReference type="SUPFAM" id="SSF52540">
    <property type="entry name" value="P-loop containing nucleoside triphosphate hydrolases"/>
    <property type="match status" value="1"/>
</dbReference>
<dbReference type="Pfam" id="PF13191">
    <property type="entry name" value="AAA_16"/>
    <property type="match status" value="1"/>
</dbReference>
<organism evidence="4 5">
    <name type="scientific">Pseudonocardia charpentierae</name>
    <dbReference type="NCBI Taxonomy" id="3075545"/>
    <lineage>
        <taxon>Bacteria</taxon>
        <taxon>Bacillati</taxon>
        <taxon>Actinomycetota</taxon>
        <taxon>Actinomycetes</taxon>
        <taxon>Pseudonocardiales</taxon>
        <taxon>Pseudonocardiaceae</taxon>
        <taxon>Pseudonocardia</taxon>
    </lineage>
</organism>
<dbReference type="Gene3D" id="1.25.40.10">
    <property type="entry name" value="Tetratricopeptide repeat domain"/>
    <property type="match status" value="1"/>
</dbReference>
<dbReference type="InterPro" id="IPR027417">
    <property type="entry name" value="P-loop_NTPase"/>
</dbReference>
<evidence type="ECO:0000259" key="3">
    <source>
        <dbReference type="PROSITE" id="PS50043"/>
    </source>
</evidence>
<dbReference type="InterPro" id="IPR000792">
    <property type="entry name" value="Tscrpt_reg_LuxR_C"/>
</dbReference>
<dbReference type="SUPFAM" id="SSF46894">
    <property type="entry name" value="C-terminal effector domain of the bipartite response regulators"/>
    <property type="match status" value="1"/>
</dbReference>
<dbReference type="InterPro" id="IPR036388">
    <property type="entry name" value="WH-like_DNA-bd_sf"/>
</dbReference>
<evidence type="ECO:0000256" key="2">
    <source>
        <dbReference type="ARBA" id="ARBA00022840"/>
    </source>
</evidence>
<evidence type="ECO:0000313" key="5">
    <source>
        <dbReference type="Proteomes" id="UP001183202"/>
    </source>
</evidence>
<reference evidence="5" key="1">
    <citation type="submission" date="2023-07" db="EMBL/GenBank/DDBJ databases">
        <title>30 novel species of actinomycetes from the DSMZ collection.</title>
        <authorList>
            <person name="Nouioui I."/>
        </authorList>
    </citation>
    <scope>NUCLEOTIDE SEQUENCE [LARGE SCALE GENOMIC DNA]</scope>
    <source>
        <strain evidence="5">DSM 45834</strain>
    </source>
</reference>
<dbReference type="Pfam" id="PF00196">
    <property type="entry name" value="GerE"/>
    <property type="match status" value="1"/>
</dbReference>
<sequence length="859" mass="91587">MATRLLERDSELRVLDAALDGAAGGAGSVVLVSGEAGIGKTSLVRAFTRSLRAGRVLAGACDDLLTPRALGPLRDAARHVRGPLAAALAADDPGGVFPAVLEELADPHGPTVLVVEDVHWADSATLDLLRHVGRRVDDVPALLLLTYRPDEIGREHPLLGVLGSLAGRAVRRLSLGGLSPDAVAELAGGSAVDAQRLHRATAGNPFFVTEALASPDDPVPRTVVDAVLARVHRLSPAARAVVEQLAVVPSRVEPALLRALCPDLVPVTEAERLGVLEVRTDAVAFRHELARRAVEQSLPVTIRFERNARVTAALLDAPTPDRARVLHHCVEAGDDAGVVRHGPSVAREASRAGAHRQAVAAYEQVLARSALLDPAEHAALLDAHAWSLYNVNRLHDAAAAARAAVALADRLGDRALIRYLVTLSRQQWLLRHTAEALADARRADDLAAAPDVATADRATARVNLGAVLVLVDREEEGLSHLDPDGGDAELAVLARNYRGSALLQLGDLGGCAALLDSVAVARELGQHEYVMRGYYNLVEGLWRLGRHTEAARYLDAADEYGRDRDFQAHTYFFTARRQRLLLMRGKWGPAEDVLRSLLAERPDPGMLGRETMPVLARLLVRQGADEAAQMLAAADRAAREADVLEWLVPTGMAHLEHAWLTSAPRAPLSGAAGAWAALLRVRTDRPGAAHLRGELLRWLCRLGEPVTSFPGCPPEFAAGIGGDWRAAAAEWERVGDPYERALELLESGEAEPTLEALTVLDGLGARPAATLARRRLRELGVVQVPRGPAAATRTNPAGLTERQMEILRLLAAGMTNAEIAGRLVVSVRTVDHHVSAVLQKLGVATRREAAAAVATLGLG</sequence>
<dbReference type="Gene3D" id="3.40.50.300">
    <property type="entry name" value="P-loop containing nucleotide triphosphate hydrolases"/>
    <property type="match status" value="1"/>
</dbReference>
<evidence type="ECO:0000313" key="4">
    <source>
        <dbReference type="EMBL" id="MDT0350207.1"/>
    </source>
</evidence>
<proteinExistence type="predicted"/>
<comment type="caution">
    <text evidence="4">The sequence shown here is derived from an EMBL/GenBank/DDBJ whole genome shotgun (WGS) entry which is preliminary data.</text>
</comment>
<name>A0ABU2N8C8_9PSEU</name>
<dbReference type="Proteomes" id="UP001183202">
    <property type="component" value="Unassembled WGS sequence"/>
</dbReference>
<feature type="domain" description="HTH luxR-type" evidence="3">
    <location>
        <begin position="792"/>
        <end position="857"/>
    </location>
</feature>
<dbReference type="InterPro" id="IPR041664">
    <property type="entry name" value="AAA_16"/>
</dbReference>
<dbReference type="PANTHER" id="PTHR16305:SF35">
    <property type="entry name" value="TRANSCRIPTIONAL ACTIVATOR DOMAIN"/>
    <property type="match status" value="1"/>
</dbReference>
<dbReference type="Gene3D" id="1.10.10.10">
    <property type="entry name" value="Winged helix-like DNA-binding domain superfamily/Winged helix DNA-binding domain"/>
    <property type="match status" value="1"/>
</dbReference>
<keyword evidence="5" id="KW-1185">Reference proteome</keyword>
<gene>
    <name evidence="4" type="ORF">RM445_11800</name>
</gene>
<protein>
    <submittedName>
        <fullName evidence="4">AAA family ATPase</fullName>
    </submittedName>
</protein>
<dbReference type="PANTHER" id="PTHR16305">
    <property type="entry name" value="TESTICULAR SOLUBLE ADENYLYL CYCLASE"/>
    <property type="match status" value="1"/>
</dbReference>
<dbReference type="PROSITE" id="PS00622">
    <property type="entry name" value="HTH_LUXR_1"/>
    <property type="match status" value="1"/>
</dbReference>
<keyword evidence="2" id="KW-0067">ATP-binding</keyword>
<dbReference type="SUPFAM" id="SSF48452">
    <property type="entry name" value="TPR-like"/>
    <property type="match status" value="2"/>
</dbReference>
<dbReference type="SMART" id="SM00421">
    <property type="entry name" value="HTH_LUXR"/>
    <property type="match status" value="1"/>
</dbReference>
<dbReference type="CDD" id="cd06170">
    <property type="entry name" value="LuxR_C_like"/>
    <property type="match status" value="1"/>
</dbReference>
<dbReference type="InterPro" id="IPR011990">
    <property type="entry name" value="TPR-like_helical_dom_sf"/>
</dbReference>
<evidence type="ECO:0000256" key="1">
    <source>
        <dbReference type="ARBA" id="ARBA00022741"/>
    </source>
</evidence>
<dbReference type="PROSITE" id="PS50043">
    <property type="entry name" value="HTH_LUXR_2"/>
    <property type="match status" value="1"/>
</dbReference>
<dbReference type="RefSeq" id="WP_311556226.1">
    <property type="nucleotide sequence ID" value="NZ_JAVREJ010000006.1"/>
</dbReference>
<dbReference type="InterPro" id="IPR016032">
    <property type="entry name" value="Sig_transdc_resp-reg_C-effctor"/>
</dbReference>
<keyword evidence="1" id="KW-0547">Nucleotide-binding</keyword>
<accession>A0ABU2N8C8</accession>